<dbReference type="InterPro" id="IPR036259">
    <property type="entry name" value="MFS_trans_sf"/>
</dbReference>
<keyword evidence="10" id="KW-1185">Reference proteome</keyword>
<feature type="domain" description="Major facilitator superfamily (MFS) profile" evidence="8">
    <location>
        <begin position="14"/>
        <end position="409"/>
    </location>
</feature>
<evidence type="ECO:0000256" key="7">
    <source>
        <dbReference type="SAM" id="Phobius"/>
    </source>
</evidence>
<gene>
    <name evidence="9" type="ORF">C7B82_10900</name>
</gene>
<dbReference type="InterPro" id="IPR020846">
    <property type="entry name" value="MFS_dom"/>
</dbReference>
<keyword evidence="3" id="KW-1003">Cell membrane</keyword>
<dbReference type="EMBL" id="PVWK01000061">
    <property type="protein sequence ID" value="PSB29529.1"/>
    <property type="molecule type" value="Genomic_DNA"/>
</dbReference>
<keyword evidence="4 7" id="KW-0812">Transmembrane</keyword>
<evidence type="ECO:0000256" key="2">
    <source>
        <dbReference type="ARBA" id="ARBA00022448"/>
    </source>
</evidence>
<dbReference type="OrthoDB" id="9775268at2"/>
<accession>A0A2T1E9V4</accession>
<dbReference type="GO" id="GO:0005886">
    <property type="term" value="C:plasma membrane"/>
    <property type="evidence" value="ECO:0007669"/>
    <property type="project" value="UniProtKB-SubCell"/>
</dbReference>
<feature type="transmembrane region" description="Helical" evidence="7">
    <location>
        <begin position="358"/>
        <end position="377"/>
    </location>
</feature>
<feature type="transmembrane region" description="Helical" evidence="7">
    <location>
        <begin position="52"/>
        <end position="73"/>
    </location>
</feature>
<evidence type="ECO:0000256" key="3">
    <source>
        <dbReference type="ARBA" id="ARBA00022475"/>
    </source>
</evidence>
<dbReference type="Pfam" id="PF05977">
    <property type="entry name" value="MFS_3"/>
    <property type="match status" value="1"/>
</dbReference>
<protein>
    <submittedName>
        <fullName evidence="9">MFS transporter</fullName>
    </submittedName>
</protein>
<keyword evidence="6 7" id="KW-0472">Membrane</keyword>
<reference evidence="10" key="1">
    <citation type="submission" date="2018-02" db="EMBL/GenBank/DDBJ databases">
        <authorList>
            <person name="Moore K."/>
            <person name="Momper L."/>
        </authorList>
    </citation>
    <scope>NUCLEOTIDE SEQUENCE [LARGE SCALE GENOMIC DNA]</scope>
    <source>
        <strain evidence="10">ULC18</strain>
    </source>
</reference>
<keyword evidence="2" id="KW-0813">Transport</keyword>
<dbReference type="PANTHER" id="PTHR23513:SF11">
    <property type="entry name" value="STAPHYLOFERRIN A TRANSPORTER"/>
    <property type="match status" value="1"/>
</dbReference>
<dbReference type="InterPro" id="IPR010290">
    <property type="entry name" value="TM_effector"/>
</dbReference>
<evidence type="ECO:0000256" key="5">
    <source>
        <dbReference type="ARBA" id="ARBA00022989"/>
    </source>
</evidence>
<comment type="subcellular location">
    <subcellularLocation>
        <location evidence="1">Cell membrane</location>
        <topology evidence="1">Multi-pass membrane protein</topology>
    </subcellularLocation>
</comment>
<evidence type="ECO:0000313" key="10">
    <source>
        <dbReference type="Proteomes" id="UP000239576"/>
    </source>
</evidence>
<dbReference type="PANTHER" id="PTHR23513">
    <property type="entry name" value="INTEGRAL MEMBRANE EFFLUX PROTEIN-RELATED"/>
    <property type="match status" value="1"/>
</dbReference>
<evidence type="ECO:0000256" key="4">
    <source>
        <dbReference type="ARBA" id="ARBA00022692"/>
    </source>
</evidence>
<dbReference type="CDD" id="cd06173">
    <property type="entry name" value="MFS_MefA_like"/>
    <property type="match status" value="1"/>
</dbReference>
<dbReference type="GO" id="GO:0022857">
    <property type="term" value="F:transmembrane transporter activity"/>
    <property type="evidence" value="ECO:0007669"/>
    <property type="project" value="InterPro"/>
</dbReference>
<feature type="transmembrane region" description="Helical" evidence="7">
    <location>
        <begin position="234"/>
        <end position="255"/>
    </location>
</feature>
<dbReference type="Gene3D" id="1.20.1250.20">
    <property type="entry name" value="MFS general substrate transporter like domains"/>
    <property type="match status" value="1"/>
</dbReference>
<dbReference type="SUPFAM" id="SSF103473">
    <property type="entry name" value="MFS general substrate transporter"/>
    <property type="match status" value="1"/>
</dbReference>
<name>A0A2T1E9V4_9CYAN</name>
<organism evidence="9 10">
    <name type="scientific">Stenomitos frigidus ULC18</name>
    <dbReference type="NCBI Taxonomy" id="2107698"/>
    <lineage>
        <taxon>Bacteria</taxon>
        <taxon>Bacillati</taxon>
        <taxon>Cyanobacteriota</taxon>
        <taxon>Cyanophyceae</taxon>
        <taxon>Leptolyngbyales</taxon>
        <taxon>Leptolyngbyaceae</taxon>
        <taxon>Stenomitos</taxon>
    </lineage>
</organism>
<feature type="transmembrane region" description="Helical" evidence="7">
    <location>
        <begin position="267"/>
        <end position="285"/>
    </location>
</feature>
<dbReference type="PROSITE" id="PS50850">
    <property type="entry name" value="MFS"/>
    <property type="match status" value="1"/>
</dbReference>
<dbReference type="Proteomes" id="UP000239576">
    <property type="component" value="Unassembled WGS sequence"/>
</dbReference>
<evidence type="ECO:0000259" key="8">
    <source>
        <dbReference type="PROSITE" id="PS50850"/>
    </source>
</evidence>
<dbReference type="RefSeq" id="WP_106256329.1">
    <property type="nucleotide sequence ID" value="NZ_CAWNSW010000012.1"/>
</dbReference>
<evidence type="ECO:0000313" key="9">
    <source>
        <dbReference type="EMBL" id="PSB29529.1"/>
    </source>
</evidence>
<evidence type="ECO:0000256" key="6">
    <source>
        <dbReference type="ARBA" id="ARBA00023136"/>
    </source>
</evidence>
<dbReference type="AlphaFoldDB" id="A0A2T1E9V4"/>
<keyword evidence="5 7" id="KW-1133">Transmembrane helix</keyword>
<feature type="transmembrane region" description="Helical" evidence="7">
    <location>
        <begin position="297"/>
        <end position="314"/>
    </location>
</feature>
<reference evidence="9 10" key="2">
    <citation type="submission" date="2018-03" db="EMBL/GenBank/DDBJ databases">
        <title>The ancient ancestry and fast evolution of plastids.</title>
        <authorList>
            <person name="Moore K.R."/>
            <person name="Magnabosco C."/>
            <person name="Momper L."/>
            <person name="Gold D.A."/>
            <person name="Bosak T."/>
            <person name="Fournier G.P."/>
        </authorList>
    </citation>
    <scope>NUCLEOTIDE SEQUENCE [LARGE SCALE GENOMIC DNA]</scope>
    <source>
        <strain evidence="9 10">ULC18</strain>
    </source>
</reference>
<comment type="caution">
    <text evidence="9">The sequence shown here is derived from an EMBL/GenBank/DDBJ whole genome shotgun (WGS) entry which is preliminary data.</text>
</comment>
<evidence type="ECO:0000256" key="1">
    <source>
        <dbReference type="ARBA" id="ARBA00004651"/>
    </source>
</evidence>
<feature type="transmembrane region" description="Helical" evidence="7">
    <location>
        <begin position="21"/>
        <end position="46"/>
    </location>
</feature>
<feature type="transmembrane region" description="Helical" evidence="7">
    <location>
        <begin position="320"/>
        <end position="337"/>
    </location>
</feature>
<sequence>MNFGIERLKPMLRALRSRNYRLFFLGQGASLIGTWMTQTATIWLVYHLTGSALMLGVVGFANQFPNFVLTPFAGVWVDRWDRRRTIVITQILAMIQSLALAFLALTGTIEIWQIIVLAAFQGGINAFDMPARQSFVVKMVDRREDLSNAIALNSSMFSGARLLGPAIAGLIIAATNTGVCFLIDGVSYIAVIAGLLAMRLPPQPTAIEKPRETLWYSLKEGFNYAFSFQPIRSILLLIALVSLVGMPYMTLAPIFASQILHGGPETLGFLMAASGLGALLTSVYLSSRPSALGLSKLIAIAPALFGGALIVFALSRVLWLSMLAVLVVGMALVLQHTSGNTVLQTIVEDDKRGRVMSFYMMAFTSTVTFGNLVAGSLATHIGAPNTVMIGGVLCMGGSLLFTKQLPEMRRSMRVAYRRIGLLPQVDA</sequence>
<proteinExistence type="predicted"/>
<feature type="transmembrane region" description="Helical" evidence="7">
    <location>
        <begin position="383"/>
        <end position="402"/>
    </location>
</feature>